<feature type="transmembrane region" description="Helical" evidence="1">
    <location>
        <begin position="287"/>
        <end position="308"/>
    </location>
</feature>
<keyword evidence="1" id="KW-0472">Membrane</keyword>
<dbReference type="PANTHER" id="PTHR23028">
    <property type="entry name" value="ACETYLTRANSFERASE"/>
    <property type="match status" value="1"/>
</dbReference>
<keyword evidence="3" id="KW-0808">Transferase</keyword>
<dbReference type="InterPro" id="IPR002656">
    <property type="entry name" value="Acyl_transf_3_dom"/>
</dbReference>
<evidence type="ECO:0000259" key="2">
    <source>
        <dbReference type="Pfam" id="PF01757"/>
    </source>
</evidence>
<dbReference type="GO" id="GO:0016747">
    <property type="term" value="F:acyltransferase activity, transferring groups other than amino-acyl groups"/>
    <property type="evidence" value="ECO:0007669"/>
    <property type="project" value="InterPro"/>
</dbReference>
<feature type="transmembrane region" description="Helical" evidence="1">
    <location>
        <begin position="125"/>
        <end position="145"/>
    </location>
</feature>
<feature type="transmembrane region" description="Helical" evidence="1">
    <location>
        <begin position="262"/>
        <end position="281"/>
    </location>
</feature>
<reference evidence="3" key="1">
    <citation type="journal article" date="2014" name="Int. J. Syst. Evol. Microbiol.">
        <title>Complete genome sequence of Corynebacterium casei LMG S-19264T (=DSM 44701T), isolated from a smear-ripened cheese.</title>
        <authorList>
            <consortium name="US DOE Joint Genome Institute (JGI-PGF)"/>
            <person name="Walter F."/>
            <person name="Albersmeier A."/>
            <person name="Kalinowski J."/>
            <person name="Ruckert C."/>
        </authorList>
    </citation>
    <scope>NUCLEOTIDE SEQUENCE</scope>
    <source>
        <strain evidence="3">CGMCC 1.15725</strain>
    </source>
</reference>
<dbReference type="AlphaFoldDB" id="A0A8J3E2W7"/>
<dbReference type="GO" id="GO:0016020">
    <property type="term" value="C:membrane"/>
    <property type="evidence" value="ECO:0007669"/>
    <property type="project" value="TreeGrafter"/>
</dbReference>
<name>A0A8J3E2W7_9PROT</name>
<gene>
    <name evidence="3" type="ORF">GCM10011611_04360</name>
</gene>
<protein>
    <submittedName>
        <fullName evidence="3">Acyltransferase</fullName>
    </submittedName>
</protein>
<evidence type="ECO:0000256" key="1">
    <source>
        <dbReference type="SAM" id="Phobius"/>
    </source>
</evidence>
<evidence type="ECO:0000313" key="3">
    <source>
        <dbReference type="EMBL" id="GGF01980.1"/>
    </source>
</evidence>
<dbReference type="InterPro" id="IPR050879">
    <property type="entry name" value="Acyltransferase_3"/>
</dbReference>
<dbReference type="EMBL" id="BMJQ01000001">
    <property type="protein sequence ID" value="GGF01980.1"/>
    <property type="molecule type" value="Genomic_DNA"/>
</dbReference>
<dbReference type="GO" id="GO:0009103">
    <property type="term" value="P:lipopolysaccharide biosynthetic process"/>
    <property type="evidence" value="ECO:0007669"/>
    <property type="project" value="TreeGrafter"/>
</dbReference>
<feature type="transmembrane region" description="Helical" evidence="1">
    <location>
        <begin position="329"/>
        <end position="346"/>
    </location>
</feature>
<feature type="transmembrane region" description="Helical" evidence="1">
    <location>
        <begin position="192"/>
        <end position="219"/>
    </location>
</feature>
<dbReference type="PANTHER" id="PTHR23028:SF53">
    <property type="entry name" value="ACYL_TRANSF_3 DOMAIN-CONTAINING PROTEIN"/>
    <property type="match status" value="1"/>
</dbReference>
<dbReference type="Proteomes" id="UP000646365">
    <property type="component" value="Unassembled WGS sequence"/>
</dbReference>
<feature type="transmembrane region" description="Helical" evidence="1">
    <location>
        <begin position="225"/>
        <end position="242"/>
    </location>
</feature>
<organism evidence="3 4">
    <name type="scientific">Aliidongia dinghuensis</name>
    <dbReference type="NCBI Taxonomy" id="1867774"/>
    <lineage>
        <taxon>Bacteria</taxon>
        <taxon>Pseudomonadati</taxon>
        <taxon>Pseudomonadota</taxon>
        <taxon>Alphaproteobacteria</taxon>
        <taxon>Rhodospirillales</taxon>
        <taxon>Dongiaceae</taxon>
        <taxon>Aliidongia</taxon>
    </lineage>
</organism>
<feature type="transmembrane region" description="Helical" evidence="1">
    <location>
        <begin position="358"/>
        <end position="377"/>
    </location>
</feature>
<dbReference type="Pfam" id="PF01757">
    <property type="entry name" value="Acyl_transf_3"/>
    <property type="match status" value="1"/>
</dbReference>
<feature type="transmembrane region" description="Helical" evidence="1">
    <location>
        <begin position="71"/>
        <end position="94"/>
    </location>
</feature>
<proteinExistence type="predicted"/>
<feature type="domain" description="Acyltransferase 3" evidence="2">
    <location>
        <begin position="35"/>
        <end position="371"/>
    </location>
</feature>
<keyword evidence="3" id="KW-0012">Acyltransferase</keyword>
<sequence>MSAFETLVEPGRPAEVPLDTTVVSAGIPAGHGRIADIELLRGFAVLFTILEHARDNLISWHSPLVDGFYSYFRFGCGVDLFFAISGFVIARGLVPSLDGCRDSLDFVRVTLAFWVRRAWRLLPSAWLWLALVLALSLAFNRSGLFGSFRTNVEATIAGLLDVANFRFMAAFGHFPYGASFSYWSLSLEEQFYLVFPAVIFLSRRWLPLVLGAGVLLQLFVVRTPFLMVVRTDALMLGILIALWSRGPTYRLFEPRGLARNRLARGAVLTLPLVLLAAVEAAGSAVVWFPIGLIALLSAALVLVASFDGDYLMRDGRVKRALLWVGGRSYALYLLHVPVMFAVRELWLRLAIEPAHGRGWLLVLLALALMAVLAELNFRLVEAPLRARGARIAGAILVRGRA</sequence>
<keyword evidence="1" id="KW-1133">Transmembrane helix</keyword>
<reference evidence="3" key="2">
    <citation type="submission" date="2020-09" db="EMBL/GenBank/DDBJ databases">
        <authorList>
            <person name="Sun Q."/>
            <person name="Zhou Y."/>
        </authorList>
    </citation>
    <scope>NUCLEOTIDE SEQUENCE</scope>
    <source>
        <strain evidence="3">CGMCC 1.15725</strain>
    </source>
</reference>
<keyword evidence="1" id="KW-0812">Transmembrane</keyword>
<evidence type="ECO:0000313" key="4">
    <source>
        <dbReference type="Proteomes" id="UP000646365"/>
    </source>
</evidence>
<keyword evidence="4" id="KW-1185">Reference proteome</keyword>
<dbReference type="RefSeq" id="WP_229743431.1">
    <property type="nucleotide sequence ID" value="NZ_BMJQ01000001.1"/>
</dbReference>
<comment type="caution">
    <text evidence="3">The sequence shown here is derived from an EMBL/GenBank/DDBJ whole genome shotgun (WGS) entry which is preliminary data.</text>
</comment>
<accession>A0A8J3E2W7</accession>
<feature type="transmembrane region" description="Helical" evidence="1">
    <location>
        <begin position="165"/>
        <end position="185"/>
    </location>
</feature>